<evidence type="ECO:0000313" key="1">
    <source>
        <dbReference type="EMBL" id="CAJ1941065.1"/>
    </source>
</evidence>
<dbReference type="EMBL" id="CAKOGP040001001">
    <property type="protein sequence ID" value="CAJ1941065.1"/>
    <property type="molecule type" value="Genomic_DNA"/>
</dbReference>
<reference evidence="1" key="1">
    <citation type="submission" date="2023-08" db="EMBL/GenBank/DDBJ databases">
        <authorList>
            <person name="Audoor S."/>
            <person name="Bilcke G."/>
        </authorList>
    </citation>
    <scope>NUCLEOTIDE SEQUENCE</scope>
</reference>
<gene>
    <name evidence="1" type="ORF">CYCCA115_LOCUS7335</name>
</gene>
<sequence length="86" mass="9664">MAIMGQDVSEEAMGLSELFDADTDKKDILSVQSDLAELYKHLSAVKVEMSLLDDGISASAKALKIRRRTLLDDHADTKRRMEQHLF</sequence>
<organism evidence="1 2">
    <name type="scientific">Cylindrotheca closterium</name>
    <dbReference type="NCBI Taxonomy" id="2856"/>
    <lineage>
        <taxon>Eukaryota</taxon>
        <taxon>Sar</taxon>
        <taxon>Stramenopiles</taxon>
        <taxon>Ochrophyta</taxon>
        <taxon>Bacillariophyta</taxon>
        <taxon>Bacillariophyceae</taxon>
        <taxon>Bacillariophycidae</taxon>
        <taxon>Bacillariales</taxon>
        <taxon>Bacillariaceae</taxon>
        <taxon>Cylindrotheca</taxon>
    </lineage>
</organism>
<accession>A0AAD2FID0</accession>
<comment type="caution">
    <text evidence="1">The sequence shown here is derived from an EMBL/GenBank/DDBJ whole genome shotgun (WGS) entry which is preliminary data.</text>
</comment>
<keyword evidence="2" id="KW-1185">Reference proteome</keyword>
<dbReference type="Proteomes" id="UP001295423">
    <property type="component" value="Unassembled WGS sequence"/>
</dbReference>
<dbReference type="AlphaFoldDB" id="A0AAD2FID0"/>
<proteinExistence type="predicted"/>
<name>A0AAD2FID0_9STRA</name>
<evidence type="ECO:0000313" key="2">
    <source>
        <dbReference type="Proteomes" id="UP001295423"/>
    </source>
</evidence>
<protein>
    <submittedName>
        <fullName evidence="1">Uncharacterized protein</fullName>
    </submittedName>
</protein>